<evidence type="ECO:0000313" key="2">
    <source>
        <dbReference type="EMBL" id="MBL0741037.1"/>
    </source>
</evidence>
<dbReference type="InterPro" id="IPR038186">
    <property type="entry name" value="CHAD_dom_sf"/>
</dbReference>
<name>A0ABS1KQS3_9BACT</name>
<organism evidence="2 3">
    <name type="scientific">Chryseolinea lacunae</name>
    <dbReference type="NCBI Taxonomy" id="2801331"/>
    <lineage>
        <taxon>Bacteria</taxon>
        <taxon>Pseudomonadati</taxon>
        <taxon>Bacteroidota</taxon>
        <taxon>Cytophagia</taxon>
        <taxon>Cytophagales</taxon>
        <taxon>Fulvivirgaceae</taxon>
        <taxon>Chryseolinea</taxon>
    </lineage>
</organism>
<proteinExistence type="predicted"/>
<accession>A0ABS1KQS3</accession>
<evidence type="ECO:0000313" key="3">
    <source>
        <dbReference type="Proteomes" id="UP000613030"/>
    </source>
</evidence>
<keyword evidence="3" id="KW-1185">Reference proteome</keyword>
<dbReference type="Gene3D" id="1.40.20.10">
    <property type="entry name" value="CHAD domain"/>
    <property type="match status" value="1"/>
</dbReference>
<dbReference type="Proteomes" id="UP000613030">
    <property type="component" value="Unassembled WGS sequence"/>
</dbReference>
<dbReference type="EMBL" id="JAERRB010000002">
    <property type="protein sequence ID" value="MBL0741037.1"/>
    <property type="molecule type" value="Genomic_DNA"/>
</dbReference>
<dbReference type="RefSeq" id="WP_202008400.1">
    <property type="nucleotide sequence ID" value="NZ_JAERRB010000002.1"/>
</dbReference>
<dbReference type="Pfam" id="PF05235">
    <property type="entry name" value="CHAD"/>
    <property type="match status" value="1"/>
</dbReference>
<sequence>MKRFNHFAHNQFKILKTHLEAYRENPDAEGVHQIRVDIKKIKAVLETIGACRKSFKMHRQYVPFRTVFRSADIIRRLDLFHTLASETEAAIPTSTAAEDGPCSDFSIVVDRFAKKIKKRKRKIEPWLRGVHKKPLRRFLKRLQKQIRCKLYPHLSITDIHKTRKSVKTVLYIAQATHSLKKEKIHFFNALQESIGMLHDNQLLLATSTHAADRHAAKVAITHGIRKIKAMTVRFYRPNPNNVHHNATAV</sequence>
<gene>
    <name evidence="2" type="ORF">JI741_07385</name>
</gene>
<evidence type="ECO:0000259" key="1">
    <source>
        <dbReference type="SMART" id="SM00880"/>
    </source>
</evidence>
<dbReference type="SMART" id="SM00880">
    <property type="entry name" value="CHAD"/>
    <property type="match status" value="1"/>
</dbReference>
<dbReference type="InterPro" id="IPR007899">
    <property type="entry name" value="CHAD_dom"/>
</dbReference>
<feature type="domain" description="CHAD" evidence="1">
    <location>
        <begin position="7"/>
        <end position="229"/>
    </location>
</feature>
<reference evidence="2 3" key="1">
    <citation type="submission" date="2021-01" db="EMBL/GenBank/DDBJ databases">
        <title>Chryseolinea sp. Jin1 Genome sequencing and assembly.</title>
        <authorList>
            <person name="Kim I."/>
        </authorList>
    </citation>
    <scope>NUCLEOTIDE SEQUENCE [LARGE SCALE GENOMIC DNA]</scope>
    <source>
        <strain evidence="2 3">Jin1</strain>
    </source>
</reference>
<protein>
    <submittedName>
        <fullName evidence="2">CHAD domain-containing protein</fullName>
    </submittedName>
</protein>
<comment type="caution">
    <text evidence="2">The sequence shown here is derived from an EMBL/GenBank/DDBJ whole genome shotgun (WGS) entry which is preliminary data.</text>
</comment>